<comment type="caution">
    <text evidence="1">The sequence shown here is derived from an EMBL/GenBank/DDBJ whole genome shotgun (WGS) entry which is preliminary data.</text>
</comment>
<evidence type="ECO:0008006" key="3">
    <source>
        <dbReference type="Google" id="ProtNLM"/>
    </source>
</evidence>
<evidence type="ECO:0000313" key="2">
    <source>
        <dbReference type="Proteomes" id="UP000060487"/>
    </source>
</evidence>
<accession>A0ABR5SFC1</accession>
<organism evidence="1 2">
    <name type="scientific">Candidatus Magnetominusculus xianensis</name>
    <dbReference type="NCBI Taxonomy" id="1748249"/>
    <lineage>
        <taxon>Bacteria</taxon>
        <taxon>Pseudomonadati</taxon>
        <taxon>Nitrospirota</taxon>
        <taxon>Nitrospiria</taxon>
        <taxon>Nitrospirales</taxon>
        <taxon>Nitrospiraceae</taxon>
        <taxon>Candidatus Magnetominusculus</taxon>
    </lineage>
</organism>
<keyword evidence="2" id="KW-1185">Reference proteome</keyword>
<dbReference type="Proteomes" id="UP000060487">
    <property type="component" value="Unassembled WGS sequence"/>
</dbReference>
<dbReference type="InterPro" id="IPR007485">
    <property type="entry name" value="LPS_assembly_LptE"/>
</dbReference>
<dbReference type="RefSeq" id="WP_085052213.1">
    <property type="nucleotide sequence ID" value="NZ_LNQR01000058.1"/>
</dbReference>
<proteinExistence type="predicted"/>
<sequence length="177" mass="19730">MKPKMKYILLAAALLIISGCGYTLVTKSDRPYTSIRIGKIINNTSTPKLQDMLYDALASEFLKRGVTISDSSDFSLEGNIYSYRLTAVAEKKKYAAQYEVAIKGSFKLKDKNDNVTKEIKDISSPFIESFESQDAVNSIIASKEQHDESAMRSLAVYLVYELTLSLPKPVTSEHSPK</sequence>
<protein>
    <recommendedName>
        <fullName evidence="3">LPS-assembly lipoprotein LptE</fullName>
    </recommendedName>
</protein>
<gene>
    <name evidence="1" type="ORF">ASN18_1592</name>
</gene>
<dbReference type="PROSITE" id="PS51257">
    <property type="entry name" value="PROKAR_LIPOPROTEIN"/>
    <property type="match status" value="1"/>
</dbReference>
<dbReference type="Pfam" id="PF04390">
    <property type="entry name" value="LptE"/>
    <property type="match status" value="1"/>
</dbReference>
<name>A0ABR5SFC1_9BACT</name>
<dbReference type="EMBL" id="LNQR01000058">
    <property type="protein sequence ID" value="KWT85883.1"/>
    <property type="molecule type" value="Genomic_DNA"/>
</dbReference>
<evidence type="ECO:0000313" key="1">
    <source>
        <dbReference type="EMBL" id="KWT85883.1"/>
    </source>
</evidence>
<reference evidence="1 2" key="1">
    <citation type="submission" date="2015-11" db="EMBL/GenBank/DDBJ databases">
        <authorList>
            <person name="Lin W."/>
        </authorList>
    </citation>
    <scope>NUCLEOTIDE SEQUENCE [LARGE SCALE GENOMIC DNA]</scope>
    <source>
        <strain evidence="1 2">HCH-1</strain>
    </source>
</reference>